<accession>A0AAW0BHC2</accession>
<name>A0AAW0BHC2_9AGAR</name>
<proteinExistence type="predicted"/>
<comment type="caution">
    <text evidence="1">The sequence shown here is derived from an EMBL/GenBank/DDBJ whole genome shotgun (WGS) entry which is preliminary data.</text>
</comment>
<gene>
    <name evidence="1" type="ORF">VNI00_016021</name>
</gene>
<dbReference type="Proteomes" id="UP001383192">
    <property type="component" value="Unassembled WGS sequence"/>
</dbReference>
<dbReference type="EMBL" id="JAYKXP010000115">
    <property type="protein sequence ID" value="KAK7025385.1"/>
    <property type="molecule type" value="Genomic_DNA"/>
</dbReference>
<reference evidence="1 2" key="1">
    <citation type="submission" date="2024-01" db="EMBL/GenBank/DDBJ databases">
        <title>A draft genome for a cacao thread blight-causing isolate of Paramarasmius palmivorus.</title>
        <authorList>
            <person name="Baruah I.K."/>
            <person name="Bukari Y."/>
            <person name="Amoako-Attah I."/>
            <person name="Meinhardt L.W."/>
            <person name="Bailey B.A."/>
            <person name="Cohen S.P."/>
        </authorList>
    </citation>
    <scope>NUCLEOTIDE SEQUENCE [LARGE SCALE GENOMIC DNA]</scope>
    <source>
        <strain evidence="1 2">GH-12</strain>
    </source>
</reference>
<keyword evidence="2" id="KW-1185">Reference proteome</keyword>
<dbReference type="AlphaFoldDB" id="A0AAW0BHC2"/>
<sequence>MARKLYPNEETEVVMPDGTKRQVLEVVLDKLWAVLPGHPWLWGYKEPQAGVKVINMDPTDKDFTHERVFKRSLSSTDPSSSKTTSDLVSIDFLYHTLDKVSGEDVVYIQLRVKSNFPVQLQVKRDGLVEDVTLDEKGMALLPVASSLRISEISTRKRPGASTEWFVVPEAEDAGHLAINHNKV</sequence>
<organism evidence="1 2">
    <name type="scientific">Paramarasmius palmivorus</name>
    <dbReference type="NCBI Taxonomy" id="297713"/>
    <lineage>
        <taxon>Eukaryota</taxon>
        <taxon>Fungi</taxon>
        <taxon>Dikarya</taxon>
        <taxon>Basidiomycota</taxon>
        <taxon>Agaricomycotina</taxon>
        <taxon>Agaricomycetes</taxon>
        <taxon>Agaricomycetidae</taxon>
        <taxon>Agaricales</taxon>
        <taxon>Marasmiineae</taxon>
        <taxon>Marasmiaceae</taxon>
        <taxon>Paramarasmius</taxon>
    </lineage>
</organism>
<evidence type="ECO:0000313" key="2">
    <source>
        <dbReference type="Proteomes" id="UP001383192"/>
    </source>
</evidence>
<evidence type="ECO:0000313" key="1">
    <source>
        <dbReference type="EMBL" id="KAK7025385.1"/>
    </source>
</evidence>
<protein>
    <submittedName>
        <fullName evidence="1">Uncharacterized protein</fullName>
    </submittedName>
</protein>